<feature type="compositionally biased region" description="Basic and acidic residues" evidence="8">
    <location>
        <begin position="1731"/>
        <end position="1741"/>
    </location>
</feature>
<feature type="region of interest" description="Disordered" evidence="8">
    <location>
        <begin position="2160"/>
        <end position="2215"/>
    </location>
</feature>
<keyword evidence="2" id="KW-0548">Nucleotidyltransferase</keyword>
<feature type="compositionally biased region" description="Polar residues" evidence="8">
    <location>
        <begin position="1769"/>
        <end position="1781"/>
    </location>
</feature>
<dbReference type="CDD" id="cd01647">
    <property type="entry name" value="RT_LTR"/>
    <property type="match status" value="1"/>
</dbReference>
<keyword evidence="7" id="KW-0175">Coiled coil</keyword>
<dbReference type="Gene3D" id="3.10.10.10">
    <property type="entry name" value="HIV Type 1 Reverse Transcriptase, subunit A, domain 1"/>
    <property type="match status" value="1"/>
</dbReference>
<dbReference type="GO" id="GO:0015074">
    <property type="term" value="P:DNA integration"/>
    <property type="evidence" value="ECO:0007669"/>
    <property type="project" value="InterPro"/>
</dbReference>
<protein>
    <recommendedName>
        <fullName evidence="9">Integrase catalytic domain-containing protein</fullName>
    </recommendedName>
</protein>
<dbReference type="Proteomes" id="UP000265515">
    <property type="component" value="Unassembled WGS sequence"/>
</dbReference>
<evidence type="ECO:0000256" key="7">
    <source>
        <dbReference type="SAM" id="Coils"/>
    </source>
</evidence>
<dbReference type="GO" id="GO:0016787">
    <property type="term" value="F:hydrolase activity"/>
    <property type="evidence" value="ECO:0007669"/>
    <property type="project" value="UniProtKB-KW"/>
</dbReference>
<dbReference type="Pfam" id="PF00078">
    <property type="entry name" value="RVT_1"/>
    <property type="match status" value="1"/>
</dbReference>
<feature type="coiled-coil region" evidence="7">
    <location>
        <begin position="237"/>
        <end position="264"/>
    </location>
</feature>
<dbReference type="GO" id="GO:0003676">
    <property type="term" value="F:nucleic acid binding"/>
    <property type="evidence" value="ECO:0007669"/>
    <property type="project" value="InterPro"/>
</dbReference>
<keyword evidence="11" id="KW-1185">Reference proteome</keyword>
<feature type="compositionally biased region" description="Acidic residues" evidence="8">
    <location>
        <begin position="346"/>
        <end position="358"/>
    </location>
</feature>
<dbReference type="Gene3D" id="3.30.70.270">
    <property type="match status" value="2"/>
</dbReference>
<evidence type="ECO:0000256" key="4">
    <source>
        <dbReference type="ARBA" id="ARBA00022759"/>
    </source>
</evidence>
<dbReference type="InterPro" id="IPR041373">
    <property type="entry name" value="RT_RNaseH"/>
</dbReference>
<dbReference type="InterPro" id="IPR050951">
    <property type="entry name" value="Retrovirus_Pol_polyprotein"/>
</dbReference>
<reference evidence="10 11" key="1">
    <citation type="journal article" date="2018" name="Cell">
        <title>The Chara Genome: Secondary Complexity and Implications for Plant Terrestrialization.</title>
        <authorList>
            <person name="Nishiyama T."/>
            <person name="Sakayama H."/>
            <person name="Vries J.D."/>
            <person name="Buschmann H."/>
            <person name="Saint-Marcoux D."/>
            <person name="Ullrich K.K."/>
            <person name="Haas F.B."/>
            <person name="Vanderstraeten L."/>
            <person name="Becker D."/>
            <person name="Lang D."/>
            <person name="Vosolsobe S."/>
            <person name="Rombauts S."/>
            <person name="Wilhelmsson P.K.I."/>
            <person name="Janitza P."/>
            <person name="Kern R."/>
            <person name="Heyl A."/>
            <person name="Rumpler F."/>
            <person name="Villalobos L.I.A.C."/>
            <person name="Clay J.M."/>
            <person name="Skokan R."/>
            <person name="Toyoda A."/>
            <person name="Suzuki Y."/>
            <person name="Kagoshima H."/>
            <person name="Schijlen E."/>
            <person name="Tajeshwar N."/>
            <person name="Catarino B."/>
            <person name="Hetherington A.J."/>
            <person name="Saltykova A."/>
            <person name="Bonnot C."/>
            <person name="Breuninger H."/>
            <person name="Symeonidi A."/>
            <person name="Radhakrishnan G.V."/>
            <person name="Van Nieuwerburgh F."/>
            <person name="Deforce D."/>
            <person name="Chang C."/>
            <person name="Karol K.G."/>
            <person name="Hedrich R."/>
            <person name="Ulvskov P."/>
            <person name="Glockner G."/>
            <person name="Delwiche C.F."/>
            <person name="Petrasek J."/>
            <person name="Van de Peer Y."/>
            <person name="Friml J."/>
            <person name="Beilby M."/>
            <person name="Dolan L."/>
            <person name="Kohara Y."/>
            <person name="Sugano S."/>
            <person name="Fujiyama A."/>
            <person name="Delaux P.-M."/>
            <person name="Quint M."/>
            <person name="TheiBen G."/>
            <person name="Hagemann M."/>
            <person name="Harholt J."/>
            <person name="Dunand C."/>
            <person name="Zachgo S."/>
            <person name="Langdale J."/>
            <person name="Maumus F."/>
            <person name="Straeten D.V.D."/>
            <person name="Gould S.B."/>
            <person name="Rensing S.A."/>
        </authorList>
    </citation>
    <scope>NUCLEOTIDE SEQUENCE [LARGE SCALE GENOMIC DNA]</scope>
    <source>
        <strain evidence="10 11">S276</strain>
    </source>
</reference>
<dbReference type="FunFam" id="3.10.20.370:FF:000001">
    <property type="entry name" value="Retrovirus-related Pol polyprotein from transposon 17.6-like protein"/>
    <property type="match status" value="1"/>
</dbReference>
<dbReference type="Gene3D" id="3.10.20.370">
    <property type="match status" value="1"/>
</dbReference>
<evidence type="ECO:0000256" key="2">
    <source>
        <dbReference type="ARBA" id="ARBA00022695"/>
    </source>
</evidence>
<dbReference type="OrthoDB" id="8056975at2759"/>
<dbReference type="PANTHER" id="PTHR37984">
    <property type="entry name" value="PROTEIN CBG26694"/>
    <property type="match status" value="1"/>
</dbReference>
<dbReference type="CDD" id="cd09274">
    <property type="entry name" value="RNase_HI_RT_Ty3"/>
    <property type="match status" value="1"/>
</dbReference>
<feature type="region of interest" description="Disordered" evidence="8">
    <location>
        <begin position="28"/>
        <end position="99"/>
    </location>
</feature>
<dbReference type="SUPFAM" id="SSF56672">
    <property type="entry name" value="DNA/RNA polymerases"/>
    <property type="match status" value="1"/>
</dbReference>
<dbReference type="Pfam" id="PF17921">
    <property type="entry name" value="Integrase_H2C2"/>
    <property type="match status" value="1"/>
</dbReference>
<keyword evidence="4" id="KW-0255">Endonuclease</keyword>
<accession>A0A388L2E4</accession>
<dbReference type="GO" id="GO:0003964">
    <property type="term" value="F:RNA-directed DNA polymerase activity"/>
    <property type="evidence" value="ECO:0007669"/>
    <property type="project" value="UniProtKB-KW"/>
</dbReference>
<keyword evidence="5" id="KW-0378">Hydrolase</keyword>
<feature type="domain" description="Integrase catalytic" evidence="9">
    <location>
        <begin position="1299"/>
        <end position="1462"/>
    </location>
</feature>
<gene>
    <name evidence="10" type="ORF">CBR_g22120</name>
</gene>
<name>A0A388L2E4_CHABU</name>
<dbReference type="SUPFAM" id="SSF53098">
    <property type="entry name" value="Ribonuclease H-like"/>
    <property type="match status" value="1"/>
</dbReference>
<dbReference type="GO" id="GO:0004519">
    <property type="term" value="F:endonuclease activity"/>
    <property type="evidence" value="ECO:0007669"/>
    <property type="project" value="UniProtKB-KW"/>
</dbReference>
<dbReference type="InterPro" id="IPR012337">
    <property type="entry name" value="RNaseH-like_sf"/>
</dbReference>
<comment type="caution">
    <text evidence="10">The sequence shown here is derived from an EMBL/GenBank/DDBJ whole genome shotgun (WGS) entry which is preliminary data.</text>
</comment>
<evidence type="ECO:0000313" key="11">
    <source>
        <dbReference type="Proteomes" id="UP000265515"/>
    </source>
</evidence>
<evidence type="ECO:0000256" key="1">
    <source>
        <dbReference type="ARBA" id="ARBA00022679"/>
    </source>
</evidence>
<dbReference type="InterPro" id="IPR043502">
    <property type="entry name" value="DNA/RNA_pol_sf"/>
</dbReference>
<feature type="compositionally biased region" description="Acidic residues" evidence="8">
    <location>
        <begin position="1681"/>
        <end position="1692"/>
    </location>
</feature>
<feature type="compositionally biased region" description="Basic and acidic residues" evidence="8">
    <location>
        <begin position="332"/>
        <end position="345"/>
    </location>
</feature>
<dbReference type="InterPro" id="IPR043128">
    <property type="entry name" value="Rev_trsase/Diguanyl_cyclase"/>
</dbReference>
<dbReference type="InterPro" id="IPR000477">
    <property type="entry name" value="RT_dom"/>
</dbReference>
<organism evidence="10 11">
    <name type="scientific">Chara braunii</name>
    <name type="common">Braun's stonewort</name>
    <dbReference type="NCBI Taxonomy" id="69332"/>
    <lineage>
        <taxon>Eukaryota</taxon>
        <taxon>Viridiplantae</taxon>
        <taxon>Streptophyta</taxon>
        <taxon>Charophyceae</taxon>
        <taxon>Charales</taxon>
        <taxon>Characeae</taxon>
        <taxon>Chara</taxon>
    </lineage>
</organism>
<dbReference type="InterPro" id="IPR041588">
    <property type="entry name" value="Integrase_H2C2"/>
</dbReference>
<dbReference type="EMBL" id="BFEA01000243">
    <property type="protein sequence ID" value="GBG76373.1"/>
    <property type="molecule type" value="Genomic_DNA"/>
</dbReference>
<feature type="compositionally biased region" description="Basic and acidic residues" evidence="8">
    <location>
        <begin position="1877"/>
        <end position="1894"/>
    </location>
</feature>
<evidence type="ECO:0000256" key="8">
    <source>
        <dbReference type="SAM" id="MobiDB-lite"/>
    </source>
</evidence>
<feature type="compositionally biased region" description="Gly residues" evidence="8">
    <location>
        <begin position="42"/>
        <end position="97"/>
    </location>
</feature>
<evidence type="ECO:0000259" key="9">
    <source>
        <dbReference type="PROSITE" id="PS50994"/>
    </source>
</evidence>
<dbReference type="PROSITE" id="PS50994">
    <property type="entry name" value="INTEGRASE"/>
    <property type="match status" value="1"/>
</dbReference>
<evidence type="ECO:0000313" key="10">
    <source>
        <dbReference type="EMBL" id="GBG76373.1"/>
    </source>
</evidence>
<dbReference type="PANTHER" id="PTHR37984:SF5">
    <property type="entry name" value="PROTEIN NYNRIN-LIKE"/>
    <property type="match status" value="1"/>
</dbReference>
<dbReference type="InterPro" id="IPR036397">
    <property type="entry name" value="RNaseH_sf"/>
</dbReference>
<evidence type="ECO:0000256" key="5">
    <source>
        <dbReference type="ARBA" id="ARBA00022801"/>
    </source>
</evidence>
<feature type="region of interest" description="Disordered" evidence="8">
    <location>
        <begin position="1629"/>
        <end position="1648"/>
    </location>
</feature>
<feature type="region of interest" description="Disordered" evidence="8">
    <location>
        <begin position="272"/>
        <end position="386"/>
    </location>
</feature>
<feature type="compositionally biased region" description="Basic and acidic residues" evidence="8">
    <location>
        <begin position="359"/>
        <end position="372"/>
    </location>
</feature>
<evidence type="ECO:0000256" key="3">
    <source>
        <dbReference type="ARBA" id="ARBA00022722"/>
    </source>
</evidence>
<dbReference type="Gramene" id="GBG76373">
    <property type="protein sequence ID" value="GBG76373"/>
    <property type="gene ID" value="CBR_g22120"/>
</dbReference>
<keyword evidence="3" id="KW-0540">Nuclease</keyword>
<sequence length="2215" mass="248337">MVPYAGLAASMGPLNYAAAQGQFVAQPPPSQQALQVSVAEGGNQGQGGQGNASRGQGGRGGGGRGRGGNGGGRAGGWNGQGGQNPSGRGGQEGGQGYGRPRFDWGNATCWHCSEVGHTIRFCQRWRDDELAGLISSCMDGDIYDKWGEHIDPRTPGGIRQEALRLAAAGPSATPTMFRMWQAKGKLVIKVEEIVGDSEKGTQRLKPGTIREKPIVVESDDEGQEADGEPATLLLGRMEDLLERVGRFRRKLQALCEEAREWEANLPEVFLYDSGPEPSPGQQGCPRVATVGTGPRSGRTYRPPTSHGRVSQAARTRSQNKAGPSQEPSQAPPRKEPEPGRRKEVVEFSEEEEDDDEEDERLRQEEDQRAELRAKKRGAQEEAEPSLLDSVPKRNKYAVRMEEGFDVERMVDKLLEGHNNLMNLKDILASAPRLRGFGEPSDGGGGVSVSASGREGRPCDGPGPSDKWAFFRGGLKQGSQRRYKTIDKKCPVPVLVTEDEKAYYERERGLIRRMREHALDGPCRINDENEGKVIIGEPDFLSPHERALMVGLMKKRHRAYAFNDDERGRLDVDKIPMIRIHTVPHEPWNLRGARYPNPDEEKMVVDYLDGKMRTHVADYFSGPYASPWFCFIKPNRTLRWVQDLQWLNAVTVRDAGGLPNADALSESCAGRPIISLIDLYSGYDQFPLYPPDRPVTAMHTPRGLIHMNVAPQGLMNAVAMVQRHMIRAMQTVSPHITQPYIDNLAVKGPKENEEDEVMPGVRHFVWKHVQDIDQVLRLLEEHNLTVSGPKSKHCMRETTILGFFCNESGRRPDVRKTDKILEWPVPFRSITDVKSFLGTSGFRRSFVKDFATKTEHLRKLVRQDQEWVWGEDQEEAVGRMKGEFKEGGLVLGAPNYEVTEERPFVIETDAGPSALGGVLIQADTEGKERPLRFESRSLNTTERNYSQFKKETLAVLHCLRTFRNYVFGRRLILRVDPPALACSLKNYTPSDPTVARWLTYIWMFNFELERIPGNKNRPNGLSRINWDGSDEESIEDMPPVDGFLDQEEDVRLHIKEWSLRVPSCVSHPIWLAPKGYKQKEELVLKPFQEEDPWGSKDVGWMMKLALAGTHSLVEEVRTIEEGPTQVEEYVQLMGGMYLLTNTLLQGDFDRKGLFSHEENEILVPESRDNEFEEGEIKEAFWAEEYDGIYRELGLFLSFEMRDRDASAKTQKMRHLHVVRDDHLFIKRQVGNPRRIVCGRNRQIDIIAALHDGIAEGHSGVSATCVKISKLYHWDWILTMVIKYCQSCMPCQESSVQRPGEPLHPRLEKEVSAVVHLDLLFMPAGENGCNYIFDARDNLTGFVDGRAIWTKTDPVLANCIEEYFLRYPFVREFVMDRGSEFTCNEVRKLLAEYGVVANYTTAAHPQANAPTERGHSTITNLLAKWTEGKPGQWPKFLRAAFFVENVTVKRTTKYAPATLWYGRHATFPIKSFMKTWRREDLEVDLSFEELLDIRARQVGAAEERLREAAGQVERSRMEDKMRWDQMARVREEPLAVGDVVLLYHSSLEKQWSRKLDKRRLGPYRILRCGEFGAYQIEELDETGWQDWALAQREGPAEAAHAVELVQAVGPARAAELPPTYGLEQVEFRRITDSDLRGPSPTLPEGGEAVPLRTPLDRLEAHLDASQWGASQLGANQRGPEWYEPVEDEPEEEPPESGPEAGSREPKEPQTEGVFTVGDDTPPPTPITEQARQYWHEEIPKSDGEEMLGPPPEATTPPPTQAEPEGGEKARTPTTVAPQLTESTGARMDLEVPTSGEPWPGPPPAEEGTSERDPLREGHEARTGKPPGETKEEKRARVQVRLEELYQEKLRMEAAGEAPKPPIDPPTSEQRISEAWASYESERDAARLRSREVGQGRAGLDEARKIEDLGFSATRMEIERIDRRIGEVEVSSFQRYSMLSDELAALRLEVGQLSTQLVEERVENQAWRSRMEVKEAKWEKRLQDMAAIVERLSVTKVVDWTEQSRYGIQGEEVQGLFGREGTTEPPQQGGKGKVFLDPIEAAARREAEEGRFNFRIPTELASQQATPMTIEVLEGGAGTPTSSGGRGPTEESPTILLEVQEGALTGATASTEPEAMGGEASRLDELVAAMELDMPLGEPQRQKTPERVPEIGELRTQLGSWATGADSGEHISDQQQEVMSEPATAVTPQPSDLHRDEGATTMGGVREGRPLRLDTSAY</sequence>
<dbReference type="InterPro" id="IPR001584">
    <property type="entry name" value="Integrase_cat-core"/>
</dbReference>
<feature type="region of interest" description="Disordered" evidence="8">
    <location>
        <begin position="1665"/>
        <end position="1834"/>
    </location>
</feature>
<feature type="compositionally biased region" description="Pro residues" evidence="8">
    <location>
        <begin position="1746"/>
        <end position="1758"/>
    </location>
</feature>
<keyword evidence="1" id="KW-0808">Transferase</keyword>
<dbReference type="Gene3D" id="3.30.420.10">
    <property type="entry name" value="Ribonuclease H-like superfamily/Ribonuclease H"/>
    <property type="match status" value="1"/>
</dbReference>
<feature type="compositionally biased region" description="Basic and acidic residues" evidence="8">
    <location>
        <begin position="1806"/>
        <end position="1834"/>
    </location>
</feature>
<feature type="region of interest" description="Disordered" evidence="8">
    <location>
        <begin position="437"/>
        <end position="462"/>
    </location>
</feature>
<proteinExistence type="predicted"/>
<dbReference type="Pfam" id="PF17917">
    <property type="entry name" value="RT_RNaseH"/>
    <property type="match status" value="1"/>
</dbReference>
<feature type="compositionally biased region" description="Polar residues" evidence="8">
    <location>
        <begin position="312"/>
        <end position="328"/>
    </location>
</feature>
<evidence type="ECO:0000256" key="6">
    <source>
        <dbReference type="ARBA" id="ARBA00022918"/>
    </source>
</evidence>
<feature type="region of interest" description="Disordered" evidence="8">
    <location>
        <begin position="1848"/>
        <end position="1894"/>
    </location>
</feature>
<keyword evidence="6" id="KW-0695">RNA-directed DNA polymerase</keyword>
<dbReference type="Gene3D" id="1.10.340.70">
    <property type="match status" value="1"/>
</dbReference>